<feature type="region of interest" description="Disordered" evidence="1">
    <location>
        <begin position="72"/>
        <end position="100"/>
    </location>
</feature>
<protein>
    <submittedName>
        <fullName evidence="2">Uncharacterized protein</fullName>
    </submittedName>
</protein>
<feature type="region of interest" description="Disordered" evidence="1">
    <location>
        <begin position="1"/>
        <end position="22"/>
    </location>
</feature>
<organism evidence="2 3">
    <name type="scientific">Pleurodeles waltl</name>
    <name type="common">Iberian ribbed newt</name>
    <dbReference type="NCBI Taxonomy" id="8319"/>
    <lineage>
        <taxon>Eukaryota</taxon>
        <taxon>Metazoa</taxon>
        <taxon>Chordata</taxon>
        <taxon>Craniata</taxon>
        <taxon>Vertebrata</taxon>
        <taxon>Euteleostomi</taxon>
        <taxon>Amphibia</taxon>
        <taxon>Batrachia</taxon>
        <taxon>Caudata</taxon>
        <taxon>Salamandroidea</taxon>
        <taxon>Salamandridae</taxon>
        <taxon>Pleurodelinae</taxon>
        <taxon>Pleurodeles</taxon>
    </lineage>
</organism>
<name>A0AAV7WXB3_PLEWA</name>
<accession>A0AAV7WXB3</accession>
<evidence type="ECO:0000256" key="1">
    <source>
        <dbReference type="SAM" id="MobiDB-lite"/>
    </source>
</evidence>
<evidence type="ECO:0000313" key="3">
    <source>
        <dbReference type="Proteomes" id="UP001066276"/>
    </source>
</evidence>
<dbReference type="Proteomes" id="UP001066276">
    <property type="component" value="Chromosome 1_1"/>
</dbReference>
<gene>
    <name evidence="2" type="ORF">NDU88_004916</name>
</gene>
<reference evidence="2" key="1">
    <citation type="journal article" date="2022" name="bioRxiv">
        <title>Sequencing and chromosome-scale assembly of the giantPleurodeles waltlgenome.</title>
        <authorList>
            <person name="Brown T."/>
            <person name="Elewa A."/>
            <person name="Iarovenko S."/>
            <person name="Subramanian E."/>
            <person name="Araus A.J."/>
            <person name="Petzold A."/>
            <person name="Susuki M."/>
            <person name="Suzuki K.-i.T."/>
            <person name="Hayashi T."/>
            <person name="Toyoda A."/>
            <person name="Oliveira C."/>
            <person name="Osipova E."/>
            <person name="Leigh N.D."/>
            <person name="Simon A."/>
            <person name="Yun M.H."/>
        </authorList>
    </citation>
    <scope>NUCLEOTIDE SEQUENCE</scope>
    <source>
        <strain evidence="2">20211129_DDA</strain>
        <tissue evidence="2">Liver</tissue>
    </source>
</reference>
<dbReference type="EMBL" id="JANPWB010000001">
    <property type="protein sequence ID" value="KAJ1217322.1"/>
    <property type="molecule type" value="Genomic_DNA"/>
</dbReference>
<comment type="caution">
    <text evidence="2">The sequence shown here is derived from an EMBL/GenBank/DDBJ whole genome shotgun (WGS) entry which is preliminary data.</text>
</comment>
<keyword evidence="3" id="KW-1185">Reference proteome</keyword>
<dbReference type="AlphaFoldDB" id="A0AAV7WXB3"/>
<feature type="compositionally biased region" description="Acidic residues" evidence="1">
    <location>
        <begin position="72"/>
        <end position="81"/>
    </location>
</feature>
<evidence type="ECO:0000313" key="2">
    <source>
        <dbReference type="EMBL" id="KAJ1217322.1"/>
    </source>
</evidence>
<sequence>MSTQSVPPYPEGVLTSETSNPKVHRVTTYHGAHPGDGRQREPFRAITWLEKDDWTAVRVGDVNLGRFTWEDVKEDNEDEDSGGPLYKDSPADCNSDDWTR</sequence>
<proteinExistence type="predicted"/>